<evidence type="ECO:0000256" key="1">
    <source>
        <dbReference type="ARBA" id="ARBA00007227"/>
    </source>
</evidence>
<comment type="caution">
    <text evidence="3">The sequence shown here is derived from an EMBL/GenBank/DDBJ whole genome shotgun (WGS) entry which is preliminary data.</text>
</comment>
<dbReference type="NCBIfam" id="TIGR02607">
    <property type="entry name" value="antidote_HigA"/>
    <property type="match status" value="1"/>
</dbReference>
<reference evidence="4" key="1">
    <citation type="journal article" date="2019" name="Int. J. Syst. Evol. Microbiol.">
        <title>The Global Catalogue of Microorganisms (GCM) 10K type strain sequencing project: providing services to taxonomists for standard genome sequencing and annotation.</title>
        <authorList>
            <consortium name="The Broad Institute Genomics Platform"/>
            <consortium name="The Broad Institute Genome Sequencing Center for Infectious Disease"/>
            <person name="Wu L."/>
            <person name="Ma J."/>
        </authorList>
    </citation>
    <scope>NUCLEOTIDE SEQUENCE [LARGE SCALE GENOMIC DNA]</scope>
    <source>
        <strain evidence="4">JCM 17498</strain>
    </source>
</reference>
<dbReference type="PROSITE" id="PS50943">
    <property type="entry name" value="HTH_CROC1"/>
    <property type="match status" value="1"/>
</dbReference>
<dbReference type="SUPFAM" id="SSF47413">
    <property type="entry name" value="lambda repressor-like DNA-binding domains"/>
    <property type="match status" value="1"/>
</dbReference>
<dbReference type="Pfam" id="PF06114">
    <property type="entry name" value="Peptidase_M78"/>
    <property type="match status" value="1"/>
</dbReference>
<sequence length="364" mass="40769">MAQDTHFQPDWAVHPGEMLEEYLETLGLSQAEFARRADLTPKLVNTIIKGHNPVEADTAVALERVTGTKAYIWTGVQKEWELFRSRVAERSQRDTAAVRTWLANFPVKELQQRGVLPSSSDLHAVREGLLSFFGVANEHAFAGLNQRCAVRYRASKTYPSSPECVHVWLQLATRSAEKMEVAEFSDARLLEALAEIRPLTNLPPEDFQPRVTALCAAAGVAIVPVPPLKKTKLNGAAFWYARNKAAVVLSLRHKTNDHFWFTLFHELGHLCLHGRDTAYVDDERPESDAEEAEADAWAEEKLVGQARLRVFMAGQPRAKSDVRDFAASVGIHPGIIVGMLQHHRVLPWTHMNDLKDHFVFAGDA</sequence>
<dbReference type="Gene3D" id="1.10.10.2910">
    <property type="match status" value="1"/>
</dbReference>
<dbReference type="CDD" id="cd00093">
    <property type="entry name" value="HTH_XRE"/>
    <property type="match status" value="1"/>
</dbReference>
<dbReference type="InterPro" id="IPR010359">
    <property type="entry name" value="IrrE_HExxH"/>
</dbReference>
<dbReference type="PANTHER" id="PTHR43236">
    <property type="entry name" value="ANTITOXIN HIGA1"/>
    <property type="match status" value="1"/>
</dbReference>
<dbReference type="InterPro" id="IPR010982">
    <property type="entry name" value="Lambda_DNA-bd_dom_sf"/>
</dbReference>
<accession>A0ABP7CQT1</accession>
<dbReference type="Gene3D" id="1.10.260.40">
    <property type="entry name" value="lambda repressor-like DNA-binding domains"/>
    <property type="match status" value="1"/>
</dbReference>
<dbReference type="SMART" id="SM00530">
    <property type="entry name" value="HTH_XRE"/>
    <property type="match status" value="1"/>
</dbReference>
<evidence type="ECO:0000259" key="2">
    <source>
        <dbReference type="PROSITE" id="PS50943"/>
    </source>
</evidence>
<dbReference type="RefSeq" id="WP_344691085.1">
    <property type="nucleotide sequence ID" value="NZ_BAABBF010000001.1"/>
</dbReference>
<comment type="similarity">
    <text evidence="1">Belongs to the short-chain fatty acyl-CoA assimilation regulator (ScfR) family.</text>
</comment>
<evidence type="ECO:0000313" key="4">
    <source>
        <dbReference type="Proteomes" id="UP001500523"/>
    </source>
</evidence>
<dbReference type="InterPro" id="IPR001387">
    <property type="entry name" value="Cro/C1-type_HTH"/>
</dbReference>
<dbReference type="InterPro" id="IPR013430">
    <property type="entry name" value="Toxin_antidote_HigA"/>
</dbReference>
<dbReference type="PANTHER" id="PTHR43236:SF1">
    <property type="entry name" value="BLL7220 PROTEIN"/>
    <property type="match status" value="1"/>
</dbReference>
<dbReference type="InterPro" id="IPR052345">
    <property type="entry name" value="Rad_response_metalloprotease"/>
</dbReference>
<evidence type="ECO:0000313" key="3">
    <source>
        <dbReference type="EMBL" id="GAA3693224.1"/>
    </source>
</evidence>
<organism evidence="3 4">
    <name type="scientific">Sphingomonas cynarae</name>
    <dbReference type="NCBI Taxonomy" id="930197"/>
    <lineage>
        <taxon>Bacteria</taxon>
        <taxon>Pseudomonadati</taxon>
        <taxon>Pseudomonadota</taxon>
        <taxon>Alphaproteobacteria</taxon>
        <taxon>Sphingomonadales</taxon>
        <taxon>Sphingomonadaceae</taxon>
        <taxon>Sphingomonas</taxon>
    </lineage>
</organism>
<proteinExistence type="inferred from homology"/>
<gene>
    <name evidence="3" type="ORF">GCM10022268_00210</name>
</gene>
<protein>
    <submittedName>
        <fullName evidence="3">ImmA/IrrE family metallo-endopeptidase</fullName>
    </submittedName>
</protein>
<dbReference type="Pfam" id="PF01381">
    <property type="entry name" value="HTH_3"/>
    <property type="match status" value="1"/>
</dbReference>
<feature type="domain" description="HTH cro/C1-type" evidence="2">
    <location>
        <begin position="19"/>
        <end position="72"/>
    </location>
</feature>
<dbReference type="EMBL" id="BAABBF010000001">
    <property type="protein sequence ID" value="GAA3693224.1"/>
    <property type="molecule type" value="Genomic_DNA"/>
</dbReference>
<name>A0ABP7CQT1_9SPHN</name>
<keyword evidence="4" id="KW-1185">Reference proteome</keyword>
<dbReference type="Proteomes" id="UP001500523">
    <property type="component" value="Unassembled WGS sequence"/>
</dbReference>